<reference evidence="2 3" key="1">
    <citation type="submission" date="2019-07" db="EMBL/GenBank/DDBJ databases">
        <title>Whole genome shotgun sequence of Terrabacter aerolatus NBRC 106305.</title>
        <authorList>
            <person name="Hosoyama A."/>
            <person name="Uohara A."/>
            <person name="Ohji S."/>
            <person name="Ichikawa N."/>
        </authorList>
    </citation>
    <scope>NUCLEOTIDE SEQUENCE [LARGE SCALE GENOMIC DNA]</scope>
    <source>
        <strain evidence="2 3">NBRC 106305</strain>
    </source>
</reference>
<feature type="transmembrane region" description="Helical" evidence="1">
    <location>
        <begin position="61"/>
        <end position="81"/>
    </location>
</feature>
<keyword evidence="1" id="KW-0472">Membrane</keyword>
<dbReference type="PANTHER" id="PTHR37309:SF1">
    <property type="entry name" value="SLR0284 PROTEIN"/>
    <property type="match status" value="1"/>
</dbReference>
<comment type="caution">
    <text evidence="2">The sequence shown here is derived from an EMBL/GenBank/DDBJ whole genome shotgun (WGS) entry which is preliminary data.</text>
</comment>
<keyword evidence="1" id="KW-1133">Transmembrane helix</keyword>
<sequence length="125" mass="13652">MLLNFALQTVINAVALWVAAWAIPGITFGGDSTGQVVKTVVIVALIFGIVNAFIKPILKLISLPFIILTLGLFVFIVNALMLELTSWLAGKLNLAFHVDHFFWDAVFGALIVTFVSMILSFLKTD</sequence>
<name>A0A512CVX2_9MICO</name>
<keyword evidence="3" id="KW-1185">Reference proteome</keyword>
<evidence type="ECO:0008006" key="4">
    <source>
        <dbReference type="Google" id="ProtNLM"/>
    </source>
</evidence>
<proteinExistence type="predicted"/>
<feature type="transmembrane region" description="Helical" evidence="1">
    <location>
        <begin position="5"/>
        <end position="23"/>
    </location>
</feature>
<dbReference type="PANTHER" id="PTHR37309">
    <property type="entry name" value="SLR0284 PROTEIN"/>
    <property type="match status" value="1"/>
</dbReference>
<evidence type="ECO:0000256" key="1">
    <source>
        <dbReference type="SAM" id="Phobius"/>
    </source>
</evidence>
<evidence type="ECO:0000313" key="3">
    <source>
        <dbReference type="Proteomes" id="UP000321534"/>
    </source>
</evidence>
<accession>A0A512CVX2</accession>
<dbReference type="Pfam" id="PF04020">
    <property type="entry name" value="Phage_holin_4_2"/>
    <property type="match status" value="1"/>
</dbReference>
<evidence type="ECO:0000313" key="2">
    <source>
        <dbReference type="EMBL" id="GEO28379.1"/>
    </source>
</evidence>
<gene>
    <name evidence="2" type="ORF">TAE01_01890</name>
</gene>
<dbReference type="InterPro" id="IPR007165">
    <property type="entry name" value="Phage_holin_4_2"/>
</dbReference>
<keyword evidence="1" id="KW-0812">Transmembrane</keyword>
<dbReference type="RefSeq" id="WP_147062475.1">
    <property type="nucleotide sequence ID" value="NZ_BAAARO010000025.1"/>
</dbReference>
<dbReference type="Proteomes" id="UP000321534">
    <property type="component" value="Unassembled WGS sequence"/>
</dbReference>
<dbReference type="AlphaFoldDB" id="A0A512CVX2"/>
<feature type="transmembrane region" description="Helical" evidence="1">
    <location>
        <begin position="35"/>
        <end position="54"/>
    </location>
</feature>
<organism evidence="2 3">
    <name type="scientific">Terrabacter aerolatus</name>
    <dbReference type="NCBI Taxonomy" id="422442"/>
    <lineage>
        <taxon>Bacteria</taxon>
        <taxon>Bacillati</taxon>
        <taxon>Actinomycetota</taxon>
        <taxon>Actinomycetes</taxon>
        <taxon>Micrococcales</taxon>
        <taxon>Intrasporangiaceae</taxon>
        <taxon>Terrabacter</taxon>
    </lineage>
</organism>
<protein>
    <recommendedName>
        <fullName evidence="4">Phage holin family protein</fullName>
    </recommendedName>
</protein>
<feature type="transmembrane region" description="Helical" evidence="1">
    <location>
        <begin position="101"/>
        <end position="122"/>
    </location>
</feature>
<dbReference type="OrthoDB" id="9810847at2"/>
<dbReference type="EMBL" id="BJYX01000001">
    <property type="protein sequence ID" value="GEO28379.1"/>
    <property type="molecule type" value="Genomic_DNA"/>
</dbReference>